<keyword evidence="2 4" id="KW-0479">Metal-binding</keyword>
<evidence type="ECO:0000256" key="5">
    <source>
        <dbReference type="SAM" id="Phobius"/>
    </source>
</evidence>
<dbReference type="GO" id="GO:0009055">
    <property type="term" value="F:electron transfer activity"/>
    <property type="evidence" value="ECO:0007669"/>
    <property type="project" value="InterPro"/>
</dbReference>
<evidence type="ECO:0000313" key="7">
    <source>
        <dbReference type="EMBL" id="QKJ29661.1"/>
    </source>
</evidence>
<keyword evidence="8" id="KW-1185">Reference proteome</keyword>
<dbReference type="Proteomes" id="UP000505355">
    <property type="component" value="Chromosome"/>
</dbReference>
<evidence type="ECO:0000259" key="6">
    <source>
        <dbReference type="PROSITE" id="PS51007"/>
    </source>
</evidence>
<dbReference type="SUPFAM" id="SSF46626">
    <property type="entry name" value="Cytochrome c"/>
    <property type="match status" value="2"/>
</dbReference>
<evidence type="ECO:0000256" key="2">
    <source>
        <dbReference type="ARBA" id="ARBA00022723"/>
    </source>
</evidence>
<dbReference type="GO" id="GO:0020037">
    <property type="term" value="F:heme binding"/>
    <property type="evidence" value="ECO:0007669"/>
    <property type="project" value="InterPro"/>
</dbReference>
<feature type="transmembrane region" description="Helical" evidence="5">
    <location>
        <begin position="7"/>
        <end position="30"/>
    </location>
</feature>
<accession>A0A7D4ULC7</accession>
<keyword evidence="5" id="KW-0472">Membrane</keyword>
<dbReference type="KEGG" id="mmab:HQ865_07805"/>
<evidence type="ECO:0000256" key="4">
    <source>
        <dbReference type="PROSITE-ProRule" id="PRU00433"/>
    </source>
</evidence>
<gene>
    <name evidence="7" type="ORF">HQ865_07805</name>
</gene>
<name>A0A7D4ULC7_9SPHI</name>
<dbReference type="GO" id="GO:0046872">
    <property type="term" value="F:metal ion binding"/>
    <property type="evidence" value="ECO:0007669"/>
    <property type="project" value="UniProtKB-KW"/>
</dbReference>
<proteinExistence type="predicted"/>
<keyword evidence="5" id="KW-1133">Transmembrane helix</keyword>
<dbReference type="PANTHER" id="PTHR35008">
    <property type="entry name" value="BLL4482 PROTEIN-RELATED"/>
    <property type="match status" value="1"/>
</dbReference>
<keyword evidence="3 4" id="KW-0408">Iron</keyword>
<evidence type="ECO:0000313" key="8">
    <source>
        <dbReference type="Proteomes" id="UP000505355"/>
    </source>
</evidence>
<keyword evidence="1 4" id="KW-0349">Heme</keyword>
<sequence>MKKFKKWIAVTVIVIVVAVTAMVTYVTMVLPNVGKPEAIKIDYTPQRIAHGKYLANHVTVCMDCHSDHDWTKFTGPSDTSKLGIGGMKFDAAVDLPGEIYVPNITPFNLKDWTDGEIFRAITTGVKKDGSAIFPIMPWQSYSKMDREDVYDIIAYIRTLKPQQTSYPKAKLDFPLNILVHTMPQKANLGTRPPESDTLKYGQYLVQSAVCQDCHTQEEHGTQLPGMAFAGGRPFTLNGGVVKSANITADTKTGIGAWTKAQFLARFTMYADSGYKPTSVKPGEFQTVMPWLMYGKMKKTDLEAIYAYLKTVKPVDNTVVKFSNK</sequence>
<evidence type="ECO:0000256" key="3">
    <source>
        <dbReference type="ARBA" id="ARBA00023004"/>
    </source>
</evidence>
<evidence type="ECO:0000256" key="1">
    <source>
        <dbReference type="ARBA" id="ARBA00022617"/>
    </source>
</evidence>
<feature type="domain" description="Cytochrome c" evidence="6">
    <location>
        <begin position="196"/>
        <end position="312"/>
    </location>
</feature>
<dbReference type="InterPro" id="IPR051459">
    <property type="entry name" value="Cytochrome_c-type_DH"/>
</dbReference>
<dbReference type="InterPro" id="IPR009056">
    <property type="entry name" value="Cyt_c-like_dom"/>
</dbReference>
<dbReference type="PANTHER" id="PTHR35008:SF8">
    <property type="entry name" value="ALCOHOL DEHYDROGENASE CYTOCHROME C SUBUNIT"/>
    <property type="match status" value="1"/>
</dbReference>
<dbReference type="RefSeq" id="WP_173414353.1">
    <property type="nucleotide sequence ID" value="NZ_CP054139.1"/>
</dbReference>
<dbReference type="EMBL" id="CP054139">
    <property type="protein sequence ID" value="QKJ29661.1"/>
    <property type="molecule type" value="Genomic_DNA"/>
</dbReference>
<organism evidence="7 8">
    <name type="scientific">Mucilaginibacter mali</name>
    <dbReference type="NCBI Taxonomy" id="2740462"/>
    <lineage>
        <taxon>Bacteria</taxon>
        <taxon>Pseudomonadati</taxon>
        <taxon>Bacteroidota</taxon>
        <taxon>Sphingobacteriia</taxon>
        <taxon>Sphingobacteriales</taxon>
        <taxon>Sphingobacteriaceae</taxon>
        <taxon>Mucilaginibacter</taxon>
    </lineage>
</organism>
<keyword evidence="5" id="KW-0812">Transmembrane</keyword>
<feature type="domain" description="Cytochrome c" evidence="6">
    <location>
        <begin position="46"/>
        <end position="160"/>
    </location>
</feature>
<dbReference type="InterPro" id="IPR036909">
    <property type="entry name" value="Cyt_c-like_dom_sf"/>
</dbReference>
<dbReference type="PROSITE" id="PS51007">
    <property type="entry name" value="CYTC"/>
    <property type="match status" value="2"/>
</dbReference>
<reference evidence="7 8" key="1">
    <citation type="submission" date="2020-05" db="EMBL/GenBank/DDBJ databases">
        <title>Mucilaginibacter mali sp. nov.</title>
        <authorList>
            <person name="Kim H.S."/>
            <person name="Lee K.C."/>
            <person name="Suh M.K."/>
            <person name="Kim J.-S."/>
            <person name="Han K.-I."/>
            <person name="Eom M.K."/>
            <person name="Shin Y.K."/>
            <person name="Lee J.-S."/>
        </authorList>
    </citation>
    <scope>NUCLEOTIDE SEQUENCE [LARGE SCALE GENOMIC DNA]</scope>
    <source>
        <strain evidence="7 8">G2-14</strain>
    </source>
</reference>
<protein>
    <submittedName>
        <fullName evidence="7">Cytochrome C</fullName>
    </submittedName>
</protein>
<dbReference type="AlphaFoldDB" id="A0A7D4ULC7"/>
<dbReference type="Gene3D" id="1.10.760.10">
    <property type="entry name" value="Cytochrome c-like domain"/>
    <property type="match status" value="2"/>
</dbReference>